<keyword evidence="3 12" id="KW-1134">Transmembrane beta strand</keyword>
<dbReference type="Proteomes" id="UP000241167">
    <property type="component" value="Unassembled WGS sequence"/>
</dbReference>
<dbReference type="GO" id="GO:0015344">
    <property type="term" value="F:siderophore uptake transmembrane transporter activity"/>
    <property type="evidence" value="ECO:0007669"/>
    <property type="project" value="TreeGrafter"/>
</dbReference>
<dbReference type="RefSeq" id="WP_106514910.1">
    <property type="nucleotide sequence ID" value="NZ_PXYI01000007.1"/>
</dbReference>
<keyword evidence="17" id="KW-0675">Receptor</keyword>
<name>A0A2P7QJE5_9SPHN</name>
<dbReference type="Gene3D" id="2.40.170.20">
    <property type="entry name" value="TonB-dependent receptor, beta-barrel domain"/>
    <property type="match status" value="1"/>
</dbReference>
<evidence type="ECO:0000259" key="16">
    <source>
        <dbReference type="Pfam" id="PF07715"/>
    </source>
</evidence>
<feature type="chain" id="PRO_5015146867" evidence="14">
    <location>
        <begin position="22"/>
        <end position="847"/>
    </location>
</feature>
<keyword evidence="2 12" id="KW-0813">Transport</keyword>
<reference evidence="17 18" key="1">
    <citation type="submission" date="2018-03" db="EMBL/GenBank/DDBJ databases">
        <title>The draft genome of Sphingosinicella sp. GL-C-18.</title>
        <authorList>
            <person name="Liu L."/>
            <person name="Li L."/>
            <person name="Liang L."/>
            <person name="Zhang X."/>
            <person name="Wang T."/>
        </authorList>
    </citation>
    <scope>NUCLEOTIDE SEQUENCE [LARGE SCALE GENOMIC DNA]</scope>
    <source>
        <strain evidence="17 18">GL-C-18</strain>
    </source>
</reference>
<evidence type="ECO:0000256" key="8">
    <source>
        <dbReference type="ARBA" id="ARBA00023065"/>
    </source>
</evidence>
<keyword evidence="7" id="KW-0408">Iron</keyword>
<dbReference type="GO" id="GO:0009279">
    <property type="term" value="C:cell outer membrane"/>
    <property type="evidence" value="ECO:0007669"/>
    <property type="project" value="UniProtKB-SubCell"/>
</dbReference>
<proteinExistence type="inferred from homology"/>
<keyword evidence="18" id="KW-1185">Reference proteome</keyword>
<keyword evidence="10 12" id="KW-0472">Membrane</keyword>
<evidence type="ECO:0000259" key="15">
    <source>
        <dbReference type="Pfam" id="PF00593"/>
    </source>
</evidence>
<dbReference type="InterPro" id="IPR036942">
    <property type="entry name" value="Beta-barrel_TonB_sf"/>
</dbReference>
<accession>A0A2P7QJE5</accession>
<dbReference type="InterPro" id="IPR037066">
    <property type="entry name" value="Plug_dom_sf"/>
</dbReference>
<feature type="signal peptide" evidence="14">
    <location>
        <begin position="1"/>
        <end position="21"/>
    </location>
</feature>
<evidence type="ECO:0000256" key="3">
    <source>
        <dbReference type="ARBA" id="ARBA00022452"/>
    </source>
</evidence>
<dbReference type="InterPro" id="IPR000531">
    <property type="entry name" value="Beta-barrel_TonB"/>
</dbReference>
<keyword evidence="4" id="KW-0410">Iron transport</keyword>
<comment type="similarity">
    <text evidence="12 13">Belongs to the TonB-dependent receptor family.</text>
</comment>
<dbReference type="Pfam" id="PF00593">
    <property type="entry name" value="TonB_dep_Rec_b-barrel"/>
    <property type="match status" value="1"/>
</dbReference>
<dbReference type="PANTHER" id="PTHR32552:SF89">
    <property type="entry name" value="CATECHOLATE SIDEROPHORE RECEPTOR FIU"/>
    <property type="match status" value="1"/>
</dbReference>
<evidence type="ECO:0000256" key="11">
    <source>
        <dbReference type="ARBA" id="ARBA00023237"/>
    </source>
</evidence>
<comment type="caution">
    <text evidence="17">The sequence shown here is derived from an EMBL/GenBank/DDBJ whole genome shotgun (WGS) entry which is preliminary data.</text>
</comment>
<keyword evidence="5 12" id="KW-0812">Transmembrane</keyword>
<dbReference type="PROSITE" id="PS52016">
    <property type="entry name" value="TONB_DEPENDENT_REC_3"/>
    <property type="match status" value="1"/>
</dbReference>
<feature type="domain" description="TonB-dependent receptor plug" evidence="16">
    <location>
        <begin position="51"/>
        <end position="158"/>
    </location>
</feature>
<evidence type="ECO:0000313" key="17">
    <source>
        <dbReference type="EMBL" id="PSJ38097.1"/>
    </source>
</evidence>
<dbReference type="Gene3D" id="2.170.130.10">
    <property type="entry name" value="TonB-dependent receptor, plug domain"/>
    <property type="match status" value="1"/>
</dbReference>
<feature type="domain" description="TonB-dependent receptor-like beta-barrel" evidence="15">
    <location>
        <begin position="287"/>
        <end position="797"/>
    </location>
</feature>
<evidence type="ECO:0000256" key="10">
    <source>
        <dbReference type="ARBA" id="ARBA00023136"/>
    </source>
</evidence>
<keyword evidence="11 12" id="KW-0998">Cell outer membrane</keyword>
<protein>
    <submittedName>
        <fullName evidence="17">TonB-dependent receptor</fullName>
    </submittedName>
</protein>
<dbReference type="AlphaFoldDB" id="A0A2P7QJE5"/>
<evidence type="ECO:0000313" key="18">
    <source>
        <dbReference type="Proteomes" id="UP000241167"/>
    </source>
</evidence>
<keyword evidence="9 13" id="KW-0798">TonB box</keyword>
<dbReference type="InterPro" id="IPR039426">
    <property type="entry name" value="TonB-dep_rcpt-like"/>
</dbReference>
<evidence type="ECO:0000256" key="13">
    <source>
        <dbReference type="RuleBase" id="RU003357"/>
    </source>
</evidence>
<evidence type="ECO:0000256" key="5">
    <source>
        <dbReference type="ARBA" id="ARBA00022692"/>
    </source>
</evidence>
<dbReference type="PANTHER" id="PTHR32552">
    <property type="entry name" value="FERRICHROME IRON RECEPTOR-RELATED"/>
    <property type="match status" value="1"/>
</dbReference>
<dbReference type="SUPFAM" id="SSF56935">
    <property type="entry name" value="Porins"/>
    <property type="match status" value="1"/>
</dbReference>
<evidence type="ECO:0000256" key="2">
    <source>
        <dbReference type="ARBA" id="ARBA00022448"/>
    </source>
</evidence>
<comment type="subcellular location">
    <subcellularLocation>
        <location evidence="1 12">Cell outer membrane</location>
        <topology evidence="1 12">Multi-pass membrane protein</topology>
    </subcellularLocation>
</comment>
<keyword evidence="6 14" id="KW-0732">Signal</keyword>
<keyword evidence="8" id="KW-0406">Ion transport</keyword>
<evidence type="ECO:0000256" key="12">
    <source>
        <dbReference type="PROSITE-ProRule" id="PRU01360"/>
    </source>
</evidence>
<dbReference type="OrthoDB" id="593427at2"/>
<evidence type="ECO:0000256" key="4">
    <source>
        <dbReference type="ARBA" id="ARBA00022496"/>
    </source>
</evidence>
<evidence type="ECO:0000256" key="6">
    <source>
        <dbReference type="ARBA" id="ARBA00022729"/>
    </source>
</evidence>
<evidence type="ECO:0000256" key="14">
    <source>
        <dbReference type="SAM" id="SignalP"/>
    </source>
</evidence>
<evidence type="ECO:0000256" key="9">
    <source>
        <dbReference type="ARBA" id="ARBA00023077"/>
    </source>
</evidence>
<gene>
    <name evidence="17" type="ORF">C7I55_20670</name>
</gene>
<dbReference type="Pfam" id="PF07715">
    <property type="entry name" value="Plug"/>
    <property type="match status" value="1"/>
</dbReference>
<sequence length="847" mass="91302">MNKFTLLCATTALIVPGMAMAQSTGSIEVEEEIVVTGARDTNGVEGVIIPDSSKARTVLTQDIIARQTPGQTILDTINLVPGVSFQNNDPYGSAGGTLTIRGFSSDRISLTWDGFPLNDTGNYAIYSNQQFDPELIGQVNVNLGTTDVDSPTASAVGGTVNYVTRLPREELGAMLSASYGDYGYHRVFGVIDTGELTSFGTRAFFSASTARNDLPFNDIGRVYKQQYNARIYQPIGTNGDFISIAGHYNQNRNNFFGSVPLRTDTTGGRVVGPNSTNRFPITKDERFYTIGRCTIDTPQAGVSDVANSCGSTFDERYNPSNTGNARFNSRFSLTDQLIVTVDAAYQYTLANGGGTVVANEAVPTTGNLRGLVGYGSVPTTGTDLNGDGDIRDTVRLLAPSNTNTNRYLAITNLIYDINDDHRIRLSYTFDRGRHRQTGEIGFLEVGGNPEHFFGGLNTPILDANGAVVQKRDRLSYATLHQVAAEYRGKFLEDALTVNIGLRAPFFKRDLDQRCFATNASGGVFCTAESQAEVVANNPTYVAPREVTFKYDKLLPNVGFTYALTPEASLFANYAKGISVPSTDNLYNSLFFAPGTEGAQPSPETTDSFDLGVRYTNRLVQAQLAGWYTKFNNRLASSFDPELNETVYRNLGKVTKWGVDASVGVEPVKNLMLYAFGSYLHSEIEDDIAIGQQTINGQLVSYVAATAGNRESGAPKYTFGGRIQGSFGPLELGAQVKRTGKRYVYDTNLPVLAVVNGQTVEIYGAAAPAYTSVDANARFSLADMGLENTYFQLNVTNLFDVLSVGGFGGGLNQNITRNAAGVITGYGNAPNVQIGAPRAVSATLVIGF</sequence>
<evidence type="ECO:0000256" key="7">
    <source>
        <dbReference type="ARBA" id="ARBA00023004"/>
    </source>
</evidence>
<organism evidence="17 18">
    <name type="scientific">Allosphingosinicella deserti</name>
    <dbReference type="NCBI Taxonomy" id="2116704"/>
    <lineage>
        <taxon>Bacteria</taxon>
        <taxon>Pseudomonadati</taxon>
        <taxon>Pseudomonadota</taxon>
        <taxon>Alphaproteobacteria</taxon>
        <taxon>Sphingomonadales</taxon>
        <taxon>Sphingomonadaceae</taxon>
        <taxon>Allosphingosinicella</taxon>
    </lineage>
</organism>
<evidence type="ECO:0000256" key="1">
    <source>
        <dbReference type="ARBA" id="ARBA00004571"/>
    </source>
</evidence>
<dbReference type="InterPro" id="IPR012910">
    <property type="entry name" value="Plug_dom"/>
</dbReference>
<dbReference type="EMBL" id="PXYI01000007">
    <property type="protein sequence ID" value="PSJ38097.1"/>
    <property type="molecule type" value="Genomic_DNA"/>
</dbReference>